<accession>A0A0E0KH09</accession>
<organism evidence="2">
    <name type="scientific">Oryza punctata</name>
    <name type="common">Red rice</name>
    <dbReference type="NCBI Taxonomy" id="4537"/>
    <lineage>
        <taxon>Eukaryota</taxon>
        <taxon>Viridiplantae</taxon>
        <taxon>Streptophyta</taxon>
        <taxon>Embryophyta</taxon>
        <taxon>Tracheophyta</taxon>
        <taxon>Spermatophyta</taxon>
        <taxon>Magnoliopsida</taxon>
        <taxon>Liliopsida</taxon>
        <taxon>Poales</taxon>
        <taxon>Poaceae</taxon>
        <taxon>BOP clade</taxon>
        <taxon>Oryzoideae</taxon>
        <taxon>Oryzeae</taxon>
        <taxon>Oryzinae</taxon>
        <taxon>Oryza</taxon>
    </lineage>
</organism>
<feature type="region of interest" description="Disordered" evidence="1">
    <location>
        <begin position="270"/>
        <end position="293"/>
    </location>
</feature>
<dbReference type="HOGENOM" id="CLU_827374_0_0_1"/>
<dbReference type="Gramene" id="OPUNC03G25690.1">
    <property type="protein sequence ID" value="OPUNC03G25690.1"/>
    <property type="gene ID" value="OPUNC03G25690"/>
</dbReference>
<dbReference type="EnsemblPlants" id="OPUNC03G25690.1">
    <property type="protein sequence ID" value="OPUNC03G25690.1"/>
    <property type="gene ID" value="OPUNC03G25690"/>
</dbReference>
<sequence>MVWLGGRKLGAWRALCRPAVLGSNDSVHSGISSALDGDRDREDGGQITVYSHTITDPIVPYPTDIACDCGDGGTSEYSWPSSPRCPAAILHWLAVNVAGSMGKRRGKEGLGVPLRQATMALWMQAEHRSGTARRAGLAQRWRFGAQGAGAAQHRSTIVKGVKGIVLQKFMQANSRQKWVGETEMNQKEDMDANRDDHGAPPLPTLLATWGDWHGGGEAAELAAMRAAVPVFRGCSRTTAPLPYCARKMRGLAWRWRCGRRCRSVAATMEIGEAGGGSGGGGSDDDALSNDDCVRRSGGAEEMAAGSVASREGKRAESAWVGGAISADGREVRVVDW</sequence>
<reference evidence="2" key="1">
    <citation type="submission" date="2015-04" db="UniProtKB">
        <authorList>
            <consortium name="EnsemblPlants"/>
        </authorList>
    </citation>
    <scope>IDENTIFICATION</scope>
</reference>
<evidence type="ECO:0000313" key="2">
    <source>
        <dbReference type="EnsemblPlants" id="OPUNC03G25690.1"/>
    </source>
</evidence>
<keyword evidence="3" id="KW-1185">Reference proteome</keyword>
<name>A0A0E0KH09_ORYPU</name>
<evidence type="ECO:0000256" key="1">
    <source>
        <dbReference type="SAM" id="MobiDB-lite"/>
    </source>
</evidence>
<reference evidence="2" key="2">
    <citation type="submission" date="2018-05" db="EMBL/GenBank/DDBJ databases">
        <title>OpunRS2 (Oryza punctata Reference Sequence Version 2).</title>
        <authorList>
            <person name="Zhang J."/>
            <person name="Kudrna D."/>
            <person name="Lee S."/>
            <person name="Talag J."/>
            <person name="Welchert J."/>
            <person name="Wing R.A."/>
        </authorList>
    </citation>
    <scope>NUCLEOTIDE SEQUENCE [LARGE SCALE GENOMIC DNA]</scope>
</reference>
<dbReference type="AlphaFoldDB" id="A0A0E0KH09"/>
<evidence type="ECO:0000313" key="3">
    <source>
        <dbReference type="Proteomes" id="UP000026962"/>
    </source>
</evidence>
<proteinExistence type="predicted"/>
<dbReference type="Proteomes" id="UP000026962">
    <property type="component" value="Chromosome 3"/>
</dbReference>
<feature type="compositionally biased region" description="Gly residues" evidence="1">
    <location>
        <begin position="272"/>
        <end position="281"/>
    </location>
</feature>
<protein>
    <submittedName>
        <fullName evidence="2">Uncharacterized protein</fullName>
    </submittedName>
</protein>